<proteinExistence type="predicted"/>
<dbReference type="AlphaFoldDB" id="A0A3Q7GIN6"/>
<dbReference type="InParanoid" id="A0A3Q7GIN6"/>
<protein>
    <submittedName>
        <fullName evidence="1">Uncharacterized protein</fullName>
    </submittedName>
</protein>
<reference evidence="1" key="2">
    <citation type="submission" date="2019-01" db="UniProtKB">
        <authorList>
            <consortium name="EnsemblPlants"/>
        </authorList>
    </citation>
    <scope>IDENTIFICATION</scope>
    <source>
        <strain evidence="1">cv. Heinz 1706</strain>
    </source>
</reference>
<sequence length="122" mass="14648">MNSYDQPRVEMPSTSWCLKVVHTFFFSNCEFSMSQARLLLQGLTYSKLEERRRSWASLIKKEILQSFRCFRLVRKDVCLESEIFEFEILNVKVTMKYKKKVVLHPSTKGVYRWSKDYLLFIS</sequence>
<dbReference type="Gramene" id="Solyc05g015613.1.1">
    <property type="protein sequence ID" value="Solyc05g015613.1.1"/>
    <property type="gene ID" value="Solyc05g015613.1"/>
</dbReference>
<evidence type="ECO:0000313" key="2">
    <source>
        <dbReference type="Proteomes" id="UP000004994"/>
    </source>
</evidence>
<organism evidence="1">
    <name type="scientific">Solanum lycopersicum</name>
    <name type="common">Tomato</name>
    <name type="synonym">Lycopersicon esculentum</name>
    <dbReference type="NCBI Taxonomy" id="4081"/>
    <lineage>
        <taxon>Eukaryota</taxon>
        <taxon>Viridiplantae</taxon>
        <taxon>Streptophyta</taxon>
        <taxon>Embryophyta</taxon>
        <taxon>Tracheophyta</taxon>
        <taxon>Spermatophyta</taxon>
        <taxon>Magnoliopsida</taxon>
        <taxon>eudicotyledons</taxon>
        <taxon>Gunneridae</taxon>
        <taxon>Pentapetalae</taxon>
        <taxon>asterids</taxon>
        <taxon>lamiids</taxon>
        <taxon>Solanales</taxon>
        <taxon>Solanaceae</taxon>
        <taxon>Solanoideae</taxon>
        <taxon>Solaneae</taxon>
        <taxon>Solanum</taxon>
        <taxon>Solanum subgen. Lycopersicon</taxon>
    </lineage>
</organism>
<evidence type="ECO:0000313" key="1">
    <source>
        <dbReference type="EnsemblPlants" id="Solyc05g015613.1.1"/>
    </source>
</evidence>
<dbReference type="EnsemblPlants" id="Solyc05g015613.1.1">
    <property type="protein sequence ID" value="Solyc05g015613.1.1"/>
    <property type="gene ID" value="Solyc05g015613.1"/>
</dbReference>
<keyword evidence="2" id="KW-1185">Reference proteome</keyword>
<reference evidence="1" key="1">
    <citation type="journal article" date="2012" name="Nature">
        <title>The tomato genome sequence provides insights into fleshy fruit evolution.</title>
        <authorList>
            <consortium name="Tomato Genome Consortium"/>
        </authorList>
    </citation>
    <scope>NUCLEOTIDE SEQUENCE [LARGE SCALE GENOMIC DNA]</scope>
    <source>
        <strain evidence="1">cv. Heinz 1706</strain>
    </source>
</reference>
<name>A0A3Q7GIN6_SOLLC</name>
<accession>A0A3Q7GIN6</accession>
<dbReference type="Proteomes" id="UP000004994">
    <property type="component" value="Chromosome 5"/>
</dbReference>